<evidence type="ECO:0000313" key="2">
    <source>
        <dbReference type="EMBL" id="AKQ33967.1"/>
    </source>
</evidence>
<dbReference type="Proteomes" id="UP000063965">
    <property type="component" value="Chromosome"/>
</dbReference>
<name>A0ABM5UVG6_9COXI</name>
<accession>A0ABM5UVG6</accession>
<organism evidence="2 3">
    <name type="scientific">Candidatus Coxiella mudrowiae</name>
    <dbReference type="NCBI Taxonomy" id="2054173"/>
    <lineage>
        <taxon>Bacteria</taxon>
        <taxon>Pseudomonadati</taxon>
        <taxon>Pseudomonadota</taxon>
        <taxon>Gammaproteobacteria</taxon>
        <taxon>Legionellales</taxon>
        <taxon>Coxiellaceae</taxon>
        <taxon>Coxiella</taxon>
    </lineage>
</organism>
<feature type="compositionally biased region" description="Basic and acidic residues" evidence="1">
    <location>
        <begin position="24"/>
        <end position="55"/>
    </location>
</feature>
<keyword evidence="3" id="KW-1185">Reference proteome</keyword>
<protein>
    <recommendedName>
        <fullName evidence="4">Cytosolic protein</fullName>
    </recommendedName>
</protein>
<reference evidence="2 3" key="1">
    <citation type="journal article" date="2015" name="Genome Biol. Evol.">
        <title>Distinctive Genome Reduction Rates Revealed by Genomic Analyses of Two Coxiella-Like Endosymbionts in Ticks.</title>
        <authorList>
            <person name="Gottlieb Y."/>
            <person name="Lalzar I."/>
            <person name="Klasson L."/>
        </authorList>
    </citation>
    <scope>NUCLEOTIDE SEQUENCE [LARGE SCALE GENOMIC DNA]</scope>
    <source>
        <strain evidence="2 3">CRt</strain>
    </source>
</reference>
<evidence type="ECO:0000313" key="3">
    <source>
        <dbReference type="Proteomes" id="UP000063965"/>
    </source>
</evidence>
<proteinExistence type="predicted"/>
<feature type="region of interest" description="Disordered" evidence="1">
    <location>
        <begin position="24"/>
        <end position="105"/>
    </location>
</feature>
<evidence type="ECO:0008006" key="4">
    <source>
        <dbReference type="Google" id="ProtNLM"/>
    </source>
</evidence>
<sequence length="105" mass="12315">MQQLEKENISLRNSLVLIHLIQKPSKEGDQELENPRKKVRLMEEEKNDEERETKGTSETLSEIEPQRSFIIAQIRSTGSTHPWLPAPRTRKEKKKRNPKELDTVN</sequence>
<feature type="compositionally biased region" description="Basic residues" evidence="1">
    <location>
        <begin position="88"/>
        <end position="97"/>
    </location>
</feature>
<evidence type="ECO:0000256" key="1">
    <source>
        <dbReference type="SAM" id="MobiDB-lite"/>
    </source>
</evidence>
<dbReference type="EMBL" id="CP011126">
    <property type="protein sequence ID" value="AKQ33967.1"/>
    <property type="molecule type" value="Genomic_DNA"/>
</dbReference>
<gene>
    <name evidence="2" type="ORF">CleRT_14430</name>
</gene>